<name>A0AAQ0EM12_9CHLA</name>
<dbReference type="Proteomes" id="UP000825134">
    <property type="component" value="Chromosome"/>
</dbReference>
<accession>A0AAQ0EM12</accession>
<reference evidence="1" key="1">
    <citation type="journal article" date="2021" name="Front. Microbiol.">
        <title>Generation of Tetracycline and Rifamycin Resistant Chlamydia Suis Recombinants.</title>
        <authorList>
            <person name="Marti H."/>
            <person name="Bommana S."/>
            <person name="Read T.D."/>
            <person name="Pesch T."/>
            <person name="Prahauser B."/>
            <person name="Dean D."/>
            <person name="Borel N."/>
        </authorList>
    </citation>
    <scope>NUCLEOTIDE SEQUENCE</scope>
    <source>
        <strain evidence="1">208.1</strain>
    </source>
</reference>
<protein>
    <submittedName>
        <fullName evidence="1">Uncharacterized protein</fullName>
    </submittedName>
</protein>
<proteinExistence type="predicted"/>
<dbReference type="EMBL" id="CP063185">
    <property type="protein sequence ID" value="QYC74228.1"/>
    <property type="molecule type" value="Genomic_DNA"/>
</dbReference>
<dbReference type="RefSeq" id="WP_219664343.1">
    <property type="nucleotide sequence ID" value="NZ_CP063064.1"/>
</dbReference>
<organism evidence="1 2">
    <name type="scientific">Chlamydia suis</name>
    <dbReference type="NCBI Taxonomy" id="83559"/>
    <lineage>
        <taxon>Bacteria</taxon>
        <taxon>Pseudomonadati</taxon>
        <taxon>Chlamydiota</taxon>
        <taxon>Chlamydiia</taxon>
        <taxon>Chlamydiales</taxon>
        <taxon>Chlamydiaceae</taxon>
        <taxon>Chlamydia/Chlamydophila group</taxon>
        <taxon>Chlamydia</taxon>
    </lineage>
</organism>
<gene>
    <name evidence="1" type="ORF">INQ84_03920</name>
</gene>
<dbReference type="AlphaFoldDB" id="A0AAQ0EM12"/>
<evidence type="ECO:0000313" key="1">
    <source>
        <dbReference type="EMBL" id="QYC74228.1"/>
    </source>
</evidence>
<evidence type="ECO:0000313" key="2">
    <source>
        <dbReference type="Proteomes" id="UP000825134"/>
    </source>
</evidence>
<sequence>MDKGFLKNIELLSKTYLVRNSFKHNFLKAFLIMQGQREKETRKLLAFAKILHVAGRKAYATQNNFSALPRKMDEVQTFFFTSKIYFLCSDPILRGF</sequence>